<evidence type="ECO:0000313" key="2">
    <source>
        <dbReference type="Proteomes" id="UP000648984"/>
    </source>
</evidence>
<accession>A0ABX1Q726</accession>
<organism evidence="1 2">
    <name type="scientific">Aromatoleum diolicum</name>
    <dbReference type="NCBI Taxonomy" id="75796"/>
    <lineage>
        <taxon>Bacteria</taxon>
        <taxon>Pseudomonadati</taxon>
        <taxon>Pseudomonadota</taxon>
        <taxon>Betaproteobacteria</taxon>
        <taxon>Rhodocyclales</taxon>
        <taxon>Rhodocyclaceae</taxon>
        <taxon>Aromatoleum</taxon>
    </lineage>
</organism>
<comment type="caution">
    <text evidence="1">The sequence shown here is derived from an EMBL/GenBank/DDBJ whole genome shotgun (WGS) entry which is preliminary data.</text>
</comment>
<dbReference type="Pfam" id="PF13289">
    <property type="entry name" value="SIR2_2"/>
    <property type="match status" value="1"/>
</dbReference>
<reference evidence="1 2" key="1">
    <citation type="submission" date="2019-12" db="EMBL/GenBank/DDBJ databases">
        <title>Comparative genomics gives insights into the taxonomy of the Azoarcus-Aromatoleum group and reveals separate origins of nif in the plant-associated Azoarcus and non-plant-associated Aromatoleum sub-groups.</title>
        <authorList>
            <person name="Lafos M."/>
            <person name="Maluk M."/>
            <person name="Batista M."/>
            <person name="Junghare M."/>
            <person name="Carmona M."/>
            <person name="Faoro H."/>
            <person name="Cruz L.M."/>
            <person name="Battistoni F."/>
            <person name="De Souza E."/>
            <person name="Pedrosa F."/>
            <person name="Chen W.-M."/>
            <person name="Poole P.S."/>
            <person name="Dixon R.A."/>
            <person name="James E.K."/>
        </authorList>
    </citation>
    <scope>NUCLEOTIDE SEQUENCE [LARGE SCALE GENOMIC DNA]</scope>
    <source>
        <strain evidence="1 2">22Lin</strain>
    </source>
</reference>
<sequence length="285" mass="31102">MNAPNSLAISLEGILRGLSNDTLIPYLGAEAVLLDSANAGLPVSHPALIERMSKKVPIPGRLRTNLTAAAQFIETHRHRKVLRAIMNESFAQPAIPSLLHRWLAGLRPALIIDLGYDAATATALAEGSSWGQVQGVSRAESRAGQGIEWVRYYDASGKDCEQSAAPDWRTLLYKPLGSVAPAGNFLVSDADFVEVLTEIDLQTPIPAEVQKRRATRGFVFLGCRFDNQLARTYARQVIKRSSGPHFALIEDELTRNERQFVEEQGITVIPGSVRHLLAALCLTVA</sequence>
<evidence type="ECO:0000313" key="1">
    <source>
        <dbReference type="EMBL" id="NMG73317.1"/>
    </source>
</evidence>
<gene>
    <name evidence="1" type="ORF">GPA25_00945</name>
</gene>
<name>A0ABX1Q726_9RHOO</name>
<dbReference type="Proteomes" id="UP000648984">
    <property type="component" value="Unassembled WGS sequence"/>
</dbReference>
<keyword evidence="2" id="KW-1185">Reference proteome</keyword>
<proteinExistence type="predicted"/>
<dbReference type="EMBL" id="WTVQ01000001">
    <property type="protein sequence ID" value="NMG73317.1"/>
    <property type="molecule type" value="Genomic_DNA"/>
</dbReference>
<dbReference type="RefSeq" id="WP_169258461.1">
    <property type="nucleotide sequence ID" value="NZ_WTVQ01000001.1"/>
</dbReference>
<protein>
    <submittedName>
        <fullName evidence="1">SIR2 family protein</fullName>
    </submittedName>
</protein>